<evidence type="ECO:0000256" key="12">
    <source>
        <dbReference type="ARBA" id="ARBA00022697"/>
    </source>
</evidence>
<feature type="domain" description="Homoserine dehydrogenase catalytic" evidence="29">
    <location>
        <begin position="594"/>
        <end position="795"/>
    </location>
</feature>
<comment type="pathway">
    <text evidence="3">Amino-acid biosynthesis; L-methionine biosynthesis via de novo pathway; L-homoserine from L-aspartate: step 1/3.</text>
</comment>
<comment type="pathway">
    <text evidence="2">Amino-acid biosynthesis; L-lysine biosynthesis via DAP pathway; (S)-tetrahydrodipicolinate from L-aspartate: step 1/4.</text>
</comment>
<evidence type="ECO:0000256" key="21">
    <source>
        <dbReference type="ARBA" id="ARBA00023154"/>
    </source>
</evidence>
<accession>A0A5M6CRU6</accession>
<keyword evidence="13" id="KW-0479">Metal-binding</keyword>
<dbReference type="GO" id="GO:0004072">
    <property type="term" value="F:aspartate kinase activity"/>
    <property type="evidence" value="ECO:0007669"/>
    <property type="project" value="UniProtKB-EC"/>
</dbReference>
<reference evidence="32 33" key="1">
    <citation type="submission" date="2019-09" db="EMBL/GenBank/DDBJ databases">
        <title>Genome sequence and assembly of Flavobacterium sp.</title>
        <authorList>
            <person name="Chhetri G."/>
        </authorList>
    </citation>
    <scope>NUCLEOTIDE SEQUENCE [LARGE SCALE GENOMIC DNA]</scope>
    <source>
        <strain evidence="32 33">SNL9</strain>
    </source>
</reference>
<evidence type="ECO:0000256" key="14">
    <source>
        <dbReference type="ARBA" id="ARBA00022741"/>
    </source>
</evidence>
<name>A0A5M6CRU6_9FLAO</name>
<keyword evidence="10" id="KW-0028">Amino-acid biosynthesis</keyword>
<comment type="caution">
    <text evidence="32">The sequence shown here is derived from an EMBL/GenBank/DDBJ whole genome shotgun (WGS) entry which is preliminary data.</text>
</comment>
<dbReference type="Pfam" id="PF22468">
    <property type="entry name" value="ACT_9"/>
    <property type="match status" value="1"/>
</dbReference>
<evidence type="ECO:0000256" key="18">
    <source>
        <dbReference type="ARBA" id="ARBA00023002"/>
    </source>
</evidence>
<sequence>MSKVLKFGGKSLASLHTNKNLLNIIANYLETSSLIIVVSAIGNTTDLLLELLEKAKANKPYADHLQELKALNFYPQINTEEHFKLIENILQGVSLIQDYSPKVQDLLLAQGELISSKVVTQLLLNHGLKATFVNSTQLIKTDAYFTAANVNETLTELAVQTEFEKLADKKLIVLGGFIGSTAENEVTTLGRNGSNLTAALIANYTQAEEFLNFTHVDGIYTANPEWVASAKRIEHLNYSEANELATFGASILHAKTIVPLIEKKIPLRILNTLNPESTGTLISAEPTPNGVKSLTVLQNVALINFHGKGLFGKVGVDARIFNALAKNNISVSVISQGSSERGLGFVVNDSEAASAKEILEYEFQQDFYTKDVENISINNNIAVVSIIGQDLKSFHKPYSALVKNGIVPILFNNSVSGKNISLVIEKAQFKKALHVIHGQIFGVNKTVNIAIVGKGTVGSVLIDQIIASKNQIAERKNIDLNIFAIANSHSVYFSTNGFNTDWQDQFQTPQTNSLSSIIEYAKEHHLENLILIDNTAAESLPNRYNDFINNGFDIVSSNKIANTLSFEFYKNLRENLKKNQKQYLYETNVGAGLPLIDNIKLLHLSGENITKIKGVFSGTLSYIFNLFSVENKPFSEVLRAAIEKGFTEPDPRDDLSGTDVARKLLILARELDLENELQDISIQNLIPSEFQSLTVQEFLAQLSGLNNHYDDLKQQLKSNEVLRYVGELSGDLQQQKGVLETKLIKVDKNSALGQLSGSDSIFEIYTESYGDRPIIIQGAGAGAHVTARGVFGDILRLAEKK</sequence>
<evidence type="ECO:0000256" key="1">
    <source>
        <dbReference type="ARBA" id="ARBA00001920"/>
    </source>
</evidence>
<keyword evidence="22" id="KW-0486">Methionine biosynthesis</keyword>
<dbReference type="Gene3D" id="1.20.120.1320">
    <property type="entry name" value="Aspartokinase, catalytic domain"/>
    <property type="match status" value="1"/>
</dbReference>
<dbReference type="InterPro" id="IPR001342">
    <property type="entry name" value="HDH_cat"/>
</dbReference>
<feature type="domain" description="Aspartate/homoserine dehydrogenase NAD-binding" evidence="30">
    <location>
        <begin position="453"/>
        <end position="586"/>
    </location>
</feature>
<dbReference type="SUPFAM" id="SSF51735">
    <property type="entry name" value="NAD(P)-binding Rossmann-fold domains"/>
    <property type="match status" value="1"/>
</dbReference>
<dbReference type="PANTHER" id="PTHR43070:SF5">
    <property type="entry name" value="HOMOSERINE DEHYDROGENASE"/>
    <property type="match status" value="1"/>
</dbReference>
<keyword evidence="17" id="KW-0521">NADP</keyword>
<dbReference type="InterPro" id="IPR049638">
    <property type="entry name" value="AK-HD"/>
</dbReference>
<keyword evidence="19" id="KW-0520">NAD</keyword>
<evidence type="ECO:0000256" key="23">
    <source>
        <dbReference type="ARBA" id="ARBA00023268"/>
    </source>
</evidence>
<dbReference type="FunFam" id="3.30.360.10:FF:000006">
    <property type="entry name" value="Bifunctional aspartokinase/homoserine dehydrogenase"/>
    <property type="match status" value="1"/>
</dbReference>
<dbReference type="GO" id="GO:0005524">
    <property type="term" value="F:ATP binding"/>
    <property type="evidence" value="ECO:0007669"/>
    <property type="project" value="UniProtKB-KW"/>
</dbReference>
<dbReference type="InterPro" id="IPR042199">
    <property type="entry name" value="AsparK_Bifunc_asparK/hSer_DH"/>
</dbReference>
<dbReference type="InterPro" id="IPR011147">
    <property type="entry name" value="Bifunc_Aspkin/hSer_DH"/>
</dbReference>
<dbReference type="GO" id="GO:0004412">
    <property type="term" value="F:homoserine dehydrogenase activity"/>
    <property type="evidence" value="ECO:0007669"/>
    <property type="project" value="UniProtKB-EC"/>
</dbReference>
<evidence type="ECO:0000259" key="30">
    <source>
        <dbReference type="Pfam" id="PF03447"/>
    </source>
</evidence>
<keyword evidence="20" id="KW-0915">Sodium</keyword>
<dbReference type="SUPFAM" id="SSF53633">
    <property type="entry name" value="Carbamate kinase-like"/>
    <property type="match status" value="1"/>
</dbReference>
<evidence type="ECO:0000256" key="8">
    <source>
        <dbReference type="ARBA" id="ARBA00010046"/>
    </source>
</evidence>
<dbReference type="PANTHER" id="PTHR43070">
    <property type="match status" value="1"/>
</dbReference>
<dbReference type="NCBIfam" id="TIGR00657">
    <property type="entry name" value="asp_kinases"/>
    <property type="match status" value="1"/>
</dbReference>
<comment type="subunit">
    <text evidence="9">Homotetramer.</text>
</comment>
<dbReference type="InterPro" id="IPR036291">
    <property type="entry name" value="NAD(P)-bd_dom_sf"/>
</dbReference>
<dbReference type="RefSeq" id="WP_150011014.1">
    <property type="nucleotide sequence ID" value="NZ_VWSG01000003.1"/>
</dbReference>
<dbReference type="Pfam" id="PF00742">
    <property type="entry name" value="Homoserine_dh"/>
    <property type="match status" value="1"/>
</dbReference>
<evidence type="ECO:0000256" key="3">
    <source>
        <dbReference type="ARBA" id="ARBA00004986"/>
    </source>
</evidence>
<dbReference type="GO" id="GO:0046872">
    <property type="term" value="F:metal ion binding"/>
    <property type="evidence" value="ECO:0007669"/>
    <property type="project" value="UniProtKB-KW"/>
</dbReference>
<keyword evidence="16" id="KW-0067">ATP-binding</keyword>
<evidence type="ECO:0000256" key="13">
    <source>
        <dbReference type="ARBA" id="ARBA00022723"/>
    </source>
</evidence>
<dbReference type="InterPro" id="IPR036393">
    <property type="entry name" value="AceGlu_kinase-like_sf"/>
</dbReference>
<evidence type="ECO:0000256" key="27">
    <source>
        <dbReference type="ARBA" id="ARBA00049031"/>
    </source>
</evidence>
<proteinExistence type="inferred from homology"/>
<evidence type="ECO:0000313" key="33">
    <source>
        <dbReference type="Proteomes" id="UP000325141"/>
    </source>
</evidence>
<dbReference type="Proteomes" id="UP000325141">
    <property type="component" value="Unassembled WGS sequence"/>
</dbReference>
<dbReference type="Pfam" id="PF03447">
    <property type="entry name" value="NAD_binding_3"/>
    <property type="match status" value="1"/>
</dbReference>
<evidence type="ECO:0000256" key="10">
    <source>
        <dbReference type="ARBA" id="ARBA00022605"/>
    </source>
</evidence>
<evidence type="ECO:0000256" key="7">
    <source>
        <dbReference type="ARBA" id="ARBA00007952"/>
    </source>
</evidence>
<gene>
    <name evidence="32" type="primary">thrA</name>
    <name evidence="32" type="ORF">F0460_05325</name>
</gene>
<evidence type="ECO:0000256" key="17">
    <source>
        <dbReference type="ARBA" id="ARBA00022857"/>
    </source>
</evidence>
<comment type="catalytic activity">
    <reaction evidence="27">
        <text>L-homoserine + NAD(+) = L-aspartate 4-semialdehyde + NADH + H(+)</text>
        <dbReference type="Rhea" id="RHEA:15757"/>
        <dbReference type="ChEBI" id="CHEBI:15378"/>
        <dbReference type="ChEBI" id="CHEBI:57476"/>
        <dbReference type="ChEBI" id="CHEBI:57540"/>
        <dbReference type="ChEBI" id="CHEBI:57945"/>
        <dbReference type="ChEBI" id="CHEBI:537519"/>
        <dbReference type="EC" id="1.1.1.3"/>
    </reaction>
    <physiologicalReaction direction="right-to-left" evidence="27">
        <dbReference type="Rhea" id="RHEA:15759"/>
    </physiologicalReaction>
</comment>
<evidence type="ECO:0000256" key="5">
    <source>
        <dbReference type="ARBA" id="ARBA00005062"/>
    </source>
</evidence>
<organism evidence="32 33">
    <name type="scientific">Paenimyroides baculatum</name>
    <dbReference type="NCBI Taxonomy" id="2608000"/>
    <lineage>
        <taxon>Bacteria</taxon>
        <taxon>Pseudomonadati</taxon>
        <taxon>Bacteroidota</taxon>
        <taxon>Flavobacteriia</taxon>
        <taxon>Flavobacteriales</taxon>
        <taxon>Flavobacteriaceae</taxon>
        <taxon>Paenimyroides</taxon>
    </lineage>
</organism>
<dbReference type="InterPro" id="IPR001341">
    <property type="entry name" value="Asp_kinase"/>
</dbReference>
<comment type="function">
    <text evidence="24">Bifunctional aspartate kinase and homoserine dehydrogenase that catalyzes the first and the third steps toward the synthesis of lysine, methionine and threonine from aspartate.</text>
</comment>
<keyword evidence="33" id="KW-1185">Reference proteome</keyword>
<keyword evidence="12" id="KW-0791">Threonine biosynthesis</keyword>
<evidence type="ECO:0000256" key="4">
    <source>
        <dbReference type="ARBA" id="ARBA00005056"/>
    </source>
</evidence>
<feature type="domain" description="Aspartate/glutamate/uridylate kinase" evidence="28">
    <location>
        <begin position="3"/>
        <end position="271"/>
    </location>
</feature>
<dbReference type="CDD" id="cd04921">
    <property type="entry name" value="ACT_AKi-HSDH-ThrA-like_1"/>
    <property type="match status" value="1"/>
</dbReference>
<evidence type="ECO:0000259" key="28">
    <source>
        <dbReference type="Pfam" id="PF00696"/>
    </source>
</evidence>
<comment type="catalytic activity">
    <reaction evidence="25">
        <text>L-aspartate + ATP = 4-phospho-L-aspartate + ADP</text>
        <dbReference type="Rhea" id="RHEA:23776"/>
        <dbReference type="ChEBI" id="CHEBI:29991"/>
        <dbReference type="ChEBI" id="CHEBI:30616"/>
        <dbReference type="ChEBI" id="CHEBI:57535"/>
        <dbReference type="ChEBI" id="CHEBI:456216"/>
        <dbReference type="EC" id="2.7.2.4"/>
    </reaction>
    <physiologicalReaction direction="left-to-right" evidence="25">
        <dbReference type="Rhea" id="RHEA:23777"/>
    </physiologicalReaction>
</comment>
<protein>
    <submittedName>
        <fullName evidence="32">Bifunctional aspartate kinase/homoserine dehydrogenase I</fullName>
        <ecNumber evidence="32">1.1.1.3</ecNumber>
        <ecNumber evidence="32">2.7.2.4</ecNumber>
    </submittedName>
</protein>
<dbReference type="GO" id="GO:0009090">
    <property type="term" value="P:homoserine biosynthetic process"/>
    <property type="evidence" value="ECO:0007669"/>
    <property type="project" value="UniProtKB-ARBA"/>
</dbReference>
<evidence type="ECO:0000259" key="31">
    <source>
        <dbReference type="Pfam" id="PF22468"/>
    </source>
</evidence>
<dbReference type="PIRSF" id="PIRSF000727">
    <property type="entry name" value="ThrA"/>
    <property type="match status" value="1"/>
</dbReference>
<dbReference type="Gene3D" id="3.40.50.720">
    <property type="entry name" value="NAD(P)-binding Rossmann-like Domain"/>
    <property type="match status" value="1"/>
</dbReference>
<evidence type="ECO:0000256" key="2">
    <source>
        <dbReference type="ARBA" id="ARBA00004766"/>
    </source>
</evidence>
<feature type="domain" description="Aspartokinase ACT" evidence="31">
    <location>
        <begin position="304"/>
        <end position="363"/>
    </location>
</feature>
<dbReference type="SUPFAM" id="SSF55021">
    <property type="entry name" value="ACT-like"/>
    <property type="match status" value="2"/>
</dbReference>
<dbReference type="InterPro" id="IPR019811">
    <property type="entry name" value="HDH_CS"/>
</dbReference>
<dbReference type="GO" id="GO:0009089">
    <property type="term" value="P:lysine biosynthetic process via diaminopimelate"/>
    <property type="evidence" value="ECO:0007669"/>
    <property type="project" value="UniProtKB-UniPathway"/>
</dbReference>
<dbReference type="UniPathway" id="UPA00050">
    <property type="reaction ID" value="UER00063"/>
</dbReference>
<evidence type="ECO:0000256" key="22">
    <source>
        <dbReference type="ARBA" id="ARBA00023167"/>
    </source>
</evidence>
<dbReference type="EMBL" id="VWSG01000003">
    <property type="protein sequence ID" value="KAA5535859.1"/>
    <property type="molecule type" value="Genomic_DNA"/>
</dbReference>
<dbReference type="PROSITE" id="PS01042">
    <property type="entry name" value="HOMOSER_DHGENASE"/>
    <property type="match status" value="1"/>
</dbReference>
<evidence type="ECO:0000256" key="11">
    <source>
        <dbReference type="ARBA" id="ARBA00022679"/>
    </source>
</evidence>
<evidence type="ECO:0000313" key="32">
    <source>
        <dbReference type="EMBL" id="KAA5535859.1"/>
    </source>
</evidence>
<evidence type="ECO:0000256" key="15">
    <source>
        <dbReference type="ARBA" id="ARBA00022777"/>
    </source>
</evidence>
<dbReference type="EC" id="2.7.2.4" evidence="32"/>
<comment type="pathway">
    <text evidence="5">Amino-acid biosynthesis; L-methionine biosynthesis via de novo pathway; L-homoserine from L-aspartate: step 3/3.</text>
</comment>
<comment type="similarity">
    <text evidence="7">In the C-terminal section; belongs to the homoserine dehydrogenase family.</text>
</comment>
<dbReference type="InterPro" id="IPR054352">
    <property type="entry name" value="ACT_Aspartokinase"/>
</dbReference>
<dbReference type="Gene3D" id="3.30.2130.10">
    <property type="entry name" value="VC0802-like"/>
    <property type="match status" value="1"/>
</dbReference>
<dbReference type="EC" id="1.1.1.3" evidence="32"/>
<dbReference type="InterPro" id="IPR005106">
    <property type="entry name" value="Asp/hSer_DH_NAD-bd"/>
</dbReference>
<evidence type="ECO:0000256" key="20">
    <source>
        <dbReference type="ARBA" id="ARBA00023053"/>
    </source>
</evidence>
<evidence type="ECO:0000256" key="19">
    <source>
        <dbReference type="ARBA" id="ARBA00023027"/>
    </source>
</evidence>
<dbReference type="SUPFAM" id="SSF55347">
    <property type="entry name" value="Glyceraldehyde-3-phosphate dehydrogenase-like, C-terminal domain"/>
    <property type="match status" value="1"/>
</dbReference>
<evidence type="ECO:0000256" key="6">
    <source>
        <dbReference type="ARBA" id="ARBA00005139"/>
    </source>
</evidence>
<dbReference type="Gene3D" id="3.40.1160.10">
    <property type="entry name" value="Acetylglutamate kinase-like"/>
    <property type="match status" value="1"/>
</dbReference>
<evidence type="ECO:0000256" key="16">
    <source>
        <dbReference type="ARBA" id="ARBA00022840"/>
    </source>
</evidence>
<keyword evidence="14" id="KW-0547">Nucleotide-binding</keyword>
<dbReference type="GO" id="GO:0050661">
    <property type="term" value="F:NADP binding"/>
    <property type="evidence" value="ECO:0007669"/>
    <property type="project" value="InterPro"/>
</dbReference>
<keyword evidence="11 32" id="KW-0808">Transferase</keyword>
<keyword evidence="15 32" id="KW-0418">Kinase</keyword>
<evidence type="ECO:0000259" key="29">
    <source>
        <dbReference type="Pfam" id="PF00742"/>
    </source>
</evidence>
<dbReference type="UniPathway" id="UPA00051">
    <property type="reaction ID" value="UER00465"/>
</dbReference>
<evidence type="ECO:0000256" key="24">
    <source>
        <dbReference type="ARBA" id="ARBA00044938"/>
    </source>
</evidence>
<comment type="pathway">
    <text evidence="4">Amino-acid biosynthesis; L-threonine biosynthesis; L-threonine from L-aspartate: step 3/5.</text>
</comment>
<dbReference type="GO" id="GO:0009088">
    <property type="term" value="P:threonine biosynthetic process"/>
    <property type="evidence" value="ECO:0007669"/>
    <property type="project" value="UniProtKB-UniPathway"/>
</dbReference>
<comment type="similarity">
    <text evidence="8">In the N-terminal section; belongs to the aspartokinase family.</text>
</comment>
<dbReference type="InterPro" id="IPR001048">
    <property type="entry name" value="Asp/Glu/Uridylate_kinase"/>
</dbReference>
<dbReference type="UniPathway" id="UPA00034">
    <property type="reaction ID" value="UER00015"/>
</dbReference>
<dbReference type="NCBIfam" id="NF006959">
    <property type="entry name" value="PRK09436.1"/>
    <property type="match status" value="1"/>
</dbReference>
<dbReference type="InterPro" id="IPR045865">
    <property type="entry name" value="ACT-like_dom_sf"/>
</dbReference>
<comment type="catalytic activity">
    <reaction evidence="26">
        <text>L-homoserine + NADP(+) = L-aspartate 4-semialdehyde + NADPH + H(+)</text>
        <dbReference type="Rhea" id="RHEA:15761"/>
        <dbReference type="ChEBI" id="CHEBI:15378"/>
        <dbReference type="ChEBI" id="CHEBI:57476"/>
        <dbReference type="ChEBI" id="CHEBI:57783"/>
        <dbReference type="ChEBI" id="CHEBI:58349"/>
        <dbReference type="ChEBI" id="CHEBI:537519"/>
        <dbReference type="EC" id="1.1.1.3"/>
    </reaction>
    <physiologicalReaction direction="right-to-left" evidence="26">
        <dbReference type="Rhea" id="RHEA:15763"/>
    </physiologicalReaction>
</comment>
<comment type="cofactor">
    <cofactor evidence="1">
        <name>a metal cation</name>
        <dbReference type="ChEBI" id="CHEBI:25213"/>
    </cofactor>
</comment>
<dbReference type="Pfam" id="PF00696">
    <property type="entry name" value="AA_kinase"/>
    <property type="match status" value="1"/>
</dbReference>
<keyword evidence="23" id="KW-0511">Multifunctional enzyme</keyword>
<comment type="pathway">
    <text evidence="6">Amino-acid biosynthesis; L-threonine biosynthesis; L-threonine from L-aspartate: step 1/5.</text>
</comment>
<keyword evidence="18 32" id="KW-0560">Oxidoreductase</keyword>
<dbReference type="AlphaFoldDB" id="A0A5M6CRU6"/>
<evidence type="ECO:0000256" key="9">
    <source>
        <dbReference type="ARBA" id="ARBA00011881"/>
    </source>
</evidence>
<evidence type="ECO:0000256" key="25">
    <source>
        <dbReference type="ARBA" id="ARBA00048561"/>
    </source>
</evidence>
<evidence type="ECO:0000256" key="26">
    <source>
        <dbReference type="ARBA" id="ARBA00048841"/>
    </source>
</evidence>
<keyword evidence="21" id="KW-0457">Lysine biosynthesis</keyword>
<dbReference type="GO" id="GO:0009086">
    <property type="term" value="P:methionine biosynthetic process"/>
    <property type="evidence" value="ECO:0007669"/>
    <property type="project" value="UniProtKB-KW"/>
</dbReference>
<dbReference type="Gene3D" id="3.30.360.10">
    <property type="entry name" value="Dihydrodipicolinate Reductase, domain 2"/>
    <property type="match status" value="1"/>
</dbReference>